<dbReference type="InterPro" id="IPR038330">
    <property type="entry name" value="TspO/MBR-related_sf"/>
</dbReference>
<dbReference type="Gene3D" id="1.20.1260.100">
    <property type="entry name" value="TspO/MBR protein"/>
    <property type="match status" value="1"/>
</dbReference>
<gene>
    <name evidence="1" type="ORF">F0P96_15310</name>
</gene>
<dbReference type="PANTHER" id="PTHR33802">
    <property type="entry name" value="SI:CH211-161H7.5-RELATED"/>
    <property type="match status" value="1"/>
</dbReference>
<proteinExistence type="predicted"/>
<name>A0A7L5A2T1_9BACT</name>
<keyword evidence="2" id="KW-1185">Reference proteome</keyword>
<comment type="caution">
    <text evidence="1">The sequence shown here is derived from an EMBL/GenBank/DDBJ whole genome shotgun (WGS) entry which is preliminary data.</text>
</comment>
<dbReference type="AlphaFoldDB" id="A0A7L5A2T1"/>
<protein>
    <submittedName>
        <fullName evidence="1">Uncharacterized protein</fullName>
    </submittedName>
</protein>
<dbReference type="EMBL" id="VTWU01000005">
    <property type="protein sequence ID" value="KAA9331600.1"/>
    <property type="molecule type" value="Genomic_DNA"/>
</dbReference>
<reference evidence="1 2" key="1">
    <citation type="submission" date="2019-09" db="EMBL/GenBank/DDBJ databases">
        <title>Genome sequence of Hymenobacter sp. M3.</title>
        <authorList>
            <person name="Srinivasan S."/>
        </authorList>
    </citation>
    <scope>NUCLEOTIDE SEQUENCE [LARGE SCALE GENOMIC DNA]</scope>
    <source>
        <strain evidence="1 2">M3</strain>
    </source>
</reference>
<accession>A0A7L5A2T1</accession>
<dbReference type="PANTHER" id="PTHR33802:SF1">
    <property type="entry name" value="XK-RELATED PROTEIN"/>
    <property type="match status" value="1"/>
</dbReference>
<sequence length="262" mass="28468">MPATTAFPSRRRRSRSSSVRPWRYAAAAAVLADIVVNYWWNMAPPNGQTMGVVSARYPTMLTPAGYAFSIWGLIFLSLAAYSVWQLLEPQRRNPLPDVVAKPLVVAALASGGWVVAFSYELIGLCTILMLLTLGALIWAYGRARPLVLKGKAPVAAVWPLTLFLGWISVATVINVTLLLREWGVESPHNVTMLLCLGLIVVVVALGLFISQHFGDWLYPLVLAWGLVGIWVARHHDAADLAWVAAGGAAMLAIGGVWLAKSR</sequence>
<dbReference type="RefSeq" id="WP_151079780.1">
    <property type="nucleotide sequence ID" value="NZ_CP047647.1"/>
</dbReference>
<evidence type="ECO:0000313" key="1">
    <source>
        <dbReference type="EMBL" id="KAA9331600.1"/>
    </source>
</evidence>
<evidence type="ECO:0000313" key="2">
    <source>
        <dbReference type="Proteomes" id="UP000326380"/>
    </source>
</evidence>
<organism evidence="1 2">
    <name type="scientific">Hymenobacter busanensis</name>
    <dbReference type="NCBI Taxonomy" id="2607656"/>
    <lineage>
        <taxon>Bacteria</taxon>
        <taxon>Pseudomonadati</taxon>
        <taxon>Bacteroidota</taxon>
        <taxon>Cytophagia</taxon>
        <taxon>Cytophagales</taxon>
        <taxon>Hymenobacteraceae</taxon>
        <taxon>Hymenobacter</taxon>
    </lineage>
</organism>
<dbReference type="Proteomes" id="UP000326380">
    <property type="component" value="Unassembled WGS sequence"/>
</dbReference>